<dbReference type="Gene3D" id="3.40.190.290">
    <property type="match status" value="1"/>
</dbReference>
<dbReference type="RefSeq" id="WP_072300953.1">
    <property type="nucleotide sequence ID" value="NZ_FPIP01000009.1"/>
</dbReference>
<dbReference type="Proteomes" id="UP000183461">
    <property type="component" value="Unassembled WGS sequence"/>
</dbReference>
<evidence type="ECO:0000256" key="4">
    <source>
        <dbReference type="ARBA" id="ARBA00023163"/>
    </source>
</evidence>
<dbReference type="CDD" id="cd05466">
    <property type="entry name" value="PBP2_LTTR_substrate"/>
    <property type="match status" value="1"/>
</dbReference>
<dbReference type="InterPro" id="IPR050950">
    <property type="entry name" value="HTH-type_LysR_regulators"/>
</dbReference>
<gene>
    <name evidence="6" type="ORF">SAMN02910280_2756</name>
</gene>
<organism evidence="6 7">
    <name type="scientific">Ruminococcus flavefaciens</name>
    <dbReference type="NCBI Taxonomy" id="1265"/>
    <lineage>
        <taxon>Bacteria</taxon>
        <taxon>Bacillati</taxon>
        <taxon>Bacillota</taxon>
        <taxon>Clostridia</taxon>
        <taxon>Eubacteriales</taxon>
        <taxon>Oscillospiraceae</taxon>
        <taxon>Ruminococcus</taxon>
    </lineage>
</organism>
<dbReference type="EMBL" id="FPIP01000009">
    <property type="protein sequence ID" value="SFW47125.1"/>
    <property type="molecule type" value="Genomic_DNA"/>
</dbReference>
<dbReference type="Pfam" id="PF00126">
    <property type="entry name" value="HTH_1"/>
    <property type="match status" value="1"/>
</dbReference>
<dbReference type="GO" id="GO:0003677">
    <property type="term" value="F:DNA binding"/>
    <property type="evidence" value="ECO:0007669"/>
    <property type="project" value="UniProtKB-KW"/>
</dbReference>
<dbReference type="AlphaFoldDB" id="A0A1K1PI57"/>
<dbReference type="PRINTS" id="PR00039">
    <property type="entry name" value="HTHLYSR"/>
</dbReference>
<dbReference type="PROSITE" id="PS50931">
    <property type="entry name" value="HTH_LYSR"/>
    <property type="match status" value="1"/>
</dbReference>
<evidence type="ECO:0000256" key="1">
    <source>
        <dbReference type="ARBA" id="ARBA00009437"/>
    </source>
</evidence>
<dbReference type="PANTHER" id="PTHR30419:SF8">
    <property type="entry name" value="NITROGEN ASSIMILATION TRANSCRIPTIONAL ACTIVATOR-RELATED"/>
    <property type="match status" value="1"/>
</dbReference>
<dbReference type="Pfam" id="PF03466">
    <property type="entry name" value="LysR_substrate"/>
    <property type="match status" value="1"/>
</dbReference>
<dbReference type="InterPro" id="IPR005119">
    <property type="entry name" value="LysR_subst-bd"/>
</dbReference>
<evidence type="ECO:0000259" key="5">
    <source>
        <dbReference type="PROSITE" id="PS50931"/>
    </source>
</evidence>
<keyword evidence="2" id="KW-0805">Transcription regulation</keyword>
<feature type="domain" description="HTH lysR-type" evidence="5">
    <location>
        <begin position="1"/>
        <end position="57"/>
    </location>
</feature>
<dbReference type="Gene3D" id="1.10.10.10">
    <property type="entry name" value="Winged helix-like DNA-binding domain superfamily/Winged helix DNA-binding domain"/>
    <property type="match status" value="1"/>
</dbReference>
<sequence length="295" mass="33584">MELRLLEYFLTVVREENISRAAEVLHVTQPTLSRQMKELEDELHTTLFIRGKRLTLTDSGVMLRRRAEEVVSLMNKIDSEFREQEEISGVISVGSGGLKAASVLPELIEHFRERYPLVSFEIITGTADLIKERLEHGLLDFGFLLEPIDIEKFDYLRLPTKEVWGVLLPANHRLSTEKAITRQQLRELPLVVTSRNALRGEIEEWLKYPVSELDIVATFNLIDNVAPLAERGIACVLAVEGAVDMFDPARFAFRPLKPELFMTSVLAWKKLSPYAGAAGKFLEYIKSIHSKHTKV</sequence>
<keyword evidence="4" id="KW-0804">Transcription</keyword>
<protein>
    <submittedName>
        <fullName evidence="6">DNA-binding transcriptional regulator, LysR family</fullName>
    </submittedName>
</protein>
<evidence type="ECO:0000256" key="3">
    <source>
        <dbReference type="ARBA" id="ARBA00023125"/>
    </source>
</evidence>
<dbReference type="GO" id="GO:0003700">
    <property type="term" value="F:DNA-binding transcription factor activity"/>
    <property type="evidence" value="ECO:0007669"/>
    <property type="project" value="InterPro"/>
</dbReference>
<evidence type="ECO:0000313" key="6">
    <source>
        <dbReference type="EMBL" id="SFW47125.1"/>
    </source>
</evidence>
<dbReference type="InterPro" id="IPR036388">
    <property type="entry name" value="WH-like_DNA-bd_sf"/>
</dbReference>
<dbReference type="GO" id="GO:0005829">
    <property type="term" value="C:cytosol"/>
    <property type="evidence" value="ECO:0007669"/>
    <property type="project" value="TreeGrafter"/>
</dbReference>
<reference evidence="7" key="1">
    <citation type="submission" date="2016-11" db="EMBL/GenBank/DDBJ databases">
        <authorList>
            <person name="Varghese N."/>
            <person name="Submissions S."/>
        </authorList>
    </citation>
    <scope>NUCLEOTIDE SEQUENCE [LARGE SCALE GENOMIC DNA]</scope>
    <source>
        <strain evidence="7">YL228</strain>
    </source>
</reference>
<dbReference type="InterPro" id="IPR036390">
    <property type="entry name" value="WH_DNA-bd_sf"/>
</dbReference>
<proteinExistence type="inferred from homology"/>
<comment type="similarity">
    <text evidence="1">Belongs to the LysR transcriptional regulatory family.</text>
</comment>
<dbReference type="PANTHER" id="PTHR30419">
    <property type="entry name" value="HTH-TYPE TRANSCRIPTIONAL REGULATOR YBHD"/>
    <property type="match status" value="1"/>
</dbReference>
<dbReference type="SUPFAM" id="SSF46785">
    <property type="entry name" value="Winged helix' DNA-binding domain"/>
    <property type="match status" value="1"/>
</dbReference>
<evidence type="ECO:0000256" key="2">
    <source>
        <dbReference type="ARBA" id="ARBA00023015"/>
    </source>
</evidence>
<name>A0A1K1PI57_RUMFL</name>
<dbReference type="InterPro" id="IPR000847">
    <property type="entry name" value="LysR_HTH_N"/>
</dbReference>
<accession>A0A1K1PI57</accession>
<dbReference type="SUPFAM" id="SSF53850">
    <property type="entry name" value="Periplasmic binding protein-like II"/>
    <property type="match status" value="1"/>
</dbReference>
<evidence type="ECO:0000313" key="7">
    <source>
        <dbReference type="Proteomes" id="UP000183461"/>
    </source>
</evidence>
<dbReference type="FunFam" id="1.10.10.10:FF:000001">
    <property type="entry name" value="LysR family transcriptional regulator"/>
    <property type="match status" value="1"/>
</dbReference>
<keyword evidence="3 6" id="KW-0238">DNA-binding</keyword>